<feature type="compositionally biased region" description="Polar residues" evidence="7">
    <location>
        <begin position="550"/>
        <end position="560"/>
    </location>
</feature>
<feature type="compositionally biased region" description="Polar residues" evidence="7">
    <location>
        <begin position="687"/>
        <end position="699"/>
    </location>
</feature>
<dbReference type="InterPro" id="IPR003657">
    <property type="entry name" value="WRKY_dom"/>
</dbReference>
<dbReference type="AlphaFoldDB" id="A0AAN7KZG2"/>
<dbReference type="GO" id="GO:0003700">
    <property type="term" value="F:DNA-binding transcription factor activity"/>
    <property type="evidence" value="ECO:0007669"/>
    <property type="project" value="InterPro"/>
</dbReference>
<evidence type="ECO:0000256" key="7">
    <source>
        <dbReference type="SAM" id="MobiDB-lite"/>
    </source>
</evidence>
<dbReference type="FunFam" id="2.20.25.80:FF:000002">
    <property type="entry name" value="probable WRKY transcription factor 31"/>
    <property type="match status" value="1"/>
</dbReference>
<evidence type="ECO:0000313" key="9">
    <source>
        <dbReference type="EMBL" id="KAK4779248.1"/>
    </source>
</evidence>
<feature type="region of interest" description="Disordered" evidence="7">
    <location>
        <begin position="537"/>
        <end position="560"/>
    </location>
</feature>
<proteinExistence type="predicted"/>
<evidence type="ECO:0000256" key="3">
    <source>
        <dbReference type="ARBA" id="ARBA00023125"/>
    </source>
</evidence>
<evidence type="ECO:0000256" key="4">
    <source>
        <dbReference type="ARBA" id="ARBA00023163"/>
    </source>
</evidence>
<name>A0AAN7KZG2_TRANT</name>
<sequence length="706" mass="75514">MTGRGVVGANIVDPKMGPCDSCYDKGETWKLSRTSSRAGKKRGKSKSSMAMEKVSARAGICDGLVLEEACHNKVEDGRHKLKEIDSSKLSSPQQHRSSLKADLEPTKCEIEILPIESNQVVSPSKETEQVDGLQLARAEMGEVREENERLKMLLERIMTDYKTLQMQFLHMVKQDHQKQQPAAAANSPAIAATSAQGPEESSLVSLSLGLDSGSSSSGKYEKEKENHLPAPRNEDYPHERLALSLDCKFDAANMSGISGVSNLPSSTSPELSSENHKGEESGEIWPPSKAHKTSRSGDDQVSQRNPPKKTRVCVRARCDAPTMNDGCQWRKYGQKTAKGNPCPRAYYRCTVAASCPVRKQIQRCADDMSILLTTYEGTHNHPLPVSATAMASTTSAAASMLLSGSSTSGSGHHPPEVASTANLQGLNFYHPDPSRSKQFYQLPYSLPVMSSPSNPTITLDLTSGAPVMSSTSSYAHNQLSSGANYYNSMARYNNSSTPSLNFTSSETIASQPTAWGNGLPSFTAAHHELFNKSNPQESQLLHHQLSHSQKTNFSNTNNPQESSIAAATKAITTDPNFQSALVAALKSIINGGGGGGGSGTVLTLGNYLVGGAGAGGDALEQKLRWNEGLTTSTGFLFGQKMAPQVNACGSSYLNKSSTPNSTSSHHQPASLMLLQSSNPIPLPISFHKQNGANAATSPVDNGDRNS</sequence>
<feature type="compositionally biased region" description="Basic and acidic residues" evidence="7">
    <location>
        <begin position="219"/>
        <end position="237"/>
    </location>
</feature>
<keyword evidence="5" id="KW-0539">Nucleus</keyword>
<keyword evidence="2" id="KW-0805">Transcription regulation</keyword>
<dbReference type="GO" id="GO:0043565">
    <property type="term" value="F:sequence-specific DNA binding"/>
    <property type="evidence" value="ECO:0007669"/>
    <property type="project" value="InterPro"/>
</dbReference>
<keyword evidence="3" id="KW-0238">DNA-binding</keyword>
<dbReference type="Gene3D" id="2.20.25.80">
    <property type="entry name" value="WRKY domain"/>
    <property type="match status" value="1"/>
</dbReference>
<dbReference type="Pfam" id="PF03106">
    <property type="entry name" value="WRKY"/>
    <property type="match status" value="1"/>
</dbReference>
<feature type="region of interest" description="Disordered" evidence="7">
    <location>
        <begin position="179"/>
        <end position="237"/>
    </location>
</feature>
<feature type="region of interest" description="Disordered" evidence="7">
    <location>
        <begin position="259"/>
        <end position="311"/>
    </location>
</feature>
<feature type="compositionally biased region" description="Low complexity" evidence="7">
    <location>
        <begin position="538"/>
        <end position="549"/>
    </location>
</feature>
<evidence type="ECO:0000259" key="8">
    <source>
        <dbReference type="PROSITE" id="PS50811"/>
    </source>
</evidence>
<feature type="coiled-coil region" evidence="6">
    <location>
        <begin position="133"/>
        <end position="167"/>
    </location>
</feature>
<organism evidence="9 10">
    <name type="scientific">Trapa natans</name>
    <name type="common">Water chestnut</name>
    <dbReference type="NCBI Taxonomy" id="22666"/>
    <lineage>
        <taxon>Eukaryota</taxon>
        <taxon>Viridiplantae</taxon>
        <taxon>Streptophyta</taxon>
        <taxon>Embryophyta</taxon>
        <taxon>Tracheophyta</taxon>
        <taxon>Spermatophyta</taxon>
        <taxon>Magnoliopsida</taxon>
        <taxon>eudicotyledons</taxon>
        <taxon>Gunneridae</taxon>
        <taxon>Pentapetalae</taxon>
        <taxon>rosids</taxon>
        <taxon>malvids</taxon>
        <taxon>Myrtales</taxon>
        <taxon>Lythraceae</taxon>
        <taxon>Trapa</taxon>
    </lineage>
</organism>
<feature type="compositionally biased region" description="Polar residues" evidence="7">
    <location>
        <begin position="87"/>
        <end position="96"/>
    </location>
</feature>
<keyword evidence="6" id="KW-0175">Coiled coil</keyword>
<dbReference type="InterPro" id="IPR044810">
    <property type="entry name" value="WRKY_plant"/>
</dbReference>
<dbReference type="GO" id="GO:0005634">
    <property type="term" value="C:nucleus"/>
    <property type="evidence" value="ECO:0007669"/>
    <property type="project" value="UniProtKB-SubCell"/>
</dbReference>
<dbReference type="PROSITE" id="PS50811">
    <property type="entry name" value="WRKY"/>
    <property type="match status" value="1"/>
</dbReference>
<dbReference type="EMBL" id="JAXQNO010000017">
    <property type="protein sequence ID" value="KAK4779248.1"/>
    <property type="molecule type" value="Genomic_DNA"/>
</dbReference>
<evidence type="ECO:0000256" key="6">
    <source>
        <dbReference type="SAM" id="Coils"/>
    </source>
</evidence>
<dbReference type="SUPFAM" id="SSF118290">
    <property type="entry name" value="WRKY DNA-binding domain"/>
    <property type="match status" value="1"/>
</dbReference>
<protein>
    <recommendedName>
        <fullName evidence="8">WRKY domain-containing protein</fullName>
    </recommendedName>
</protein>
<evidence type="ECO:0000256" key="1">
    <source>
        <dbReference type="ARBA" id="ARBA00004123"/>
    </source>
</evidence>
<comment type="caution">
    <text evidence="9">The sequence shown here is derived from an EMBL/GenBank/DDBJ whole genome shotgun (WGS) entry which is preliminary data.</text>
</comment>
<evidence type="ECO:0000256" key="5">
    <source>
        <dbReference type="ARBA" id="ARBA00023242"/>
    </source>
</evidence>
<evidence type="ECO:0000256" key="2">
    <source>
        <dbReference type="ARBA" id="ARBA00023015"/>
    </source>
</evidence>
<dbReference type="PANTHER" id="PTHR31429:SF86">
    <property type="entry name" value="WRKY TRANSCRIPTION FACTOR 61-RELATED"/>
    <property type="match status" value="1"/>
</dbReference>
<keyword evidence="10" id="KW-1185">Reference proteome</keyword>
<feature type="region of interest" description="Disordered" evidence="7">
    <location>
        <begin position="684"/>
        <end position="706"/>
    </location>
</feature>
<dbReference type="SMART" id="SM00774">
    <property type="entry name" value="WRKY"/>
    <property type="match status" value="1"/>
</dbReference>
<evidence type="ECO:0000313" key="10">
    <source>
        <dbReference type="Proteomes" id="UP001346149"/>
    </source>
</evidence>
<dbReference type="PANTHER" id="PTHR31429">
    <property type="entry name" value="WRKY TRANSCRIPTION FACTOR 36-RELATED"/>
    <property type="match status" value="1"/>
</dbReference>
<feature type="domain" description="WRKY" evidence="8">
    <location>
        <begin position="318"/>
        <end position="384"/>
    </location>
</feature>
<comment type="subcellular location">
    <subcellularLocation>
        <location evidence="1">Nucleus</location>
    </subcellularLocation>
</comment>
<reference evidence="9 10" key="1">
    <citation type="journal article" date="2023" name="Hortic Res">
        <title>Pangenome of water caltrop reveals structural variations and asymmetric subgenome divergence after allopolyploidization.</title>
        <authorList>
            <person name="Zhang X."/>
            <person name="Chen Y."/>
            <person name="Wang L."/>
            <person name="Yuan Y."/>
            <person name="Fang M."/>
            <person name="Shi L."/>
            <person name="Lu R."/>
            <person name="Comes H.P."/>
            <person name="Ma Y."/>
            <person name="Chen Y."/>
            <person name="Huang G."/>
            <person name="Zhou Y."/>
            <person name="Zheng Z."/>
            <person name="Qiu Y."/>
        </authorList>
    </citation>
    <scope>NUCLEOTIDE SEQUENCE [LARGE SCALE GENOMIC DNA]</scope>
    <source>
        <strain evidence="9">F231</strain>
    </source>
</reference>
<accession>A0AAN7KZG2</accession>
<feature type="compositionally biased region" description="Low complexity" evidence="7">
    <location>
        <begin position="261"/>
        <end position="272"/>
    </location>
</feature>
<feature type="compositionally biased region" description="Low complexity" evidence="7">
    <location>
        <begin position="181"/>
        <end position="218"/>
    </location>
</feature>
<keyword evidence="4" id="KW-0804">Transcription</keyword>
<dbReference type="InterPro" id="IPR036576">
    <property type="entry name" value="WRKY_dom_sf"/>
</dbReference>
<gene>
    <name evidence="9" type="ORF">SAY86_006776</name>
</gene>
<dbReference type="Proteomes" id="UP001346149">
    <property type="component" value="Unassembled WGS sequence"/>
</dbReference>
<feature type="region of interest" description="Disordered" evidence="7">
    <location>
        <begin position="82"/>
        <end position="101"/>
    </location>
</feature>